<name>A0A448X791_9PLAT</name>
<reference evidence="1" key="1">
    <citation type="submission" date="2018-11" db="EMBL/GenBank/DDBJ databases">
        <authorList>
            <consortium name="Pathogen Informatics"/>
        </authorList>
    </citation>
    <scope>NUCLEOTIDE SEQUENCE</scope>
</reference>
<dbReference type="InterPro" id="IPR009652">
    <property type="entry name" value="PDCD10"/>
</dbReference>
<organism evidence="1 2">
    <name type="scientific">Protopolystoma xenopodis</name>
    <dbReference type="NCBI Taxonomy" id="117903"/>
    <lineage>
        <taxon>Eukaryota</taxon>
        <taxon>Metazoa</taxon>
        <taxon>Spiralia</taxon>
        <taxon>Lophotrochozoa</taxon>
        <taxon>Platyhelminthes</taxon>
        <taxon>Monogenea</taxon>
        <taxon>Polyopisthocotylea</taxon>
        <taxon>Polystomatidea</taxon>
        <taxon>Polystomatidae</taxon>
        <taxon>Protopolystoma</taxon>
    </lineage>
</organism>
<protein>
    <submittedName>
        <fullName evidence="1">Uncharacterized protein</fullName>
    </submittedName>
</protein>
<dbReference type="OrthoDB" id="6017654at2759"/>
<evidence type="ECO:0000313" key="1">
    <source>
        <dbReference type="EMBL" id="VEL29890.1"/>
    </source>
</evidence>
<dbReference type="AlphaFoldDB" id="A0A448X791"/>
<sequence length="65" mass="7467">MGLLPSGNHSKSLEEQKRKFVYYSRKFSTTLRLFFKDNNPGDVFSSANLLVNQTNLILFVIRDLG</sequence>
<evidence type="ECO:0000313" key="2">
    <source>
        <dbReference type="Proteomes" id="UP000784294"/>
    </source>
</evidence>
<keyword evidence="2" id="KW-1185">Reference proteome</keyword>
<dbReference type="PANTHER" id="PTHR13250:SF1">
    <property type="entry name" value="PROGRAMMED CELL DEATH PROTEIN 10"/>
    <property type="match status" value="1"/>
</dbReference>
<dbReference type="Proteomes" id="UP000784294">
    <property type="component" value="Unassembled WGS sequence"/>
</dbReference>
<dbReference type="InterPro" id="IPR053750">
    <property type="entry name" value="PDCD10_Homolog"/>
</dbReference>
<comment type="caution">
    <text evidence="1">The sequence shown here is derived from an EMBL/GenBank/DDBJ whole genome shotgun (WGS) entry which is preliminary data.</text>
</comment>
<dbReference type="GO" id="GO:1903358">
    <property type="term" value="P:regulation of Golgi organization"/>
    <property type="evidence" value="ECO:0007669"/>
    <property type="project" value="TreeGrafter"/>
</dbReference>
<proteinExistence type="predicted"/>
<dbReference type="EMBL" id="CAAALY010107328">
    <property type="protein sequence ID" value="VEL29890.1"/>
    <property type="molecule type" value="Genomic_DNA"/>
</dbReference>
<dbReference type="PANTHER" id="PTHR13250">
    <property type="entry name" value="TF-1 CELL APOPTOSIS RELATED PROTEIN-15"/>
    <property type="match status" value="1"/>
</dbReference>
<dbReference type="Gene3D" id="1.20.120.1950">
    <property type="match status" value="1"/>
</dbReference>
<gene>
    <name evidence="1" type="ORF">PXEA_LOCUS23330</name>
</gene>
<dbReference type="GO" id="GO:0019901">
    <property type="term" value="F:protein kinase binding"/>
    <property type="evidence" value="ECO:0007669"/>
    <property type="project" value="TreeGrafter"/>
</dbReference>
<dbReference type="GO" id="GO:0090443">
    <property type="term" value="C:FAR/SIN/STRIPAK complex"/>
    <property type="evidence" value="ECO:0007669"/>
    <property type="project" value="TreeGrafter"/>
</dbReference>
<accession>A0A448X791</accession>